<dbReference type="GO" id="GO:0016787">
    <property type="term" value="F:hydrolase activity"/>
    <property type="evidence" value="ECO:0007669"/>
    <property type="project" value="UniProtKB-KW"/>
</dbReference>
<reference evidence="4" key="1">
    <citation type="journal article" date="2014" name="Int. J. Syst. Evol. Microbiol.">
        <title>Complete genome sequence of Corynebacterium casei LMG S-19264T (=DSM 44701T), isolated from a smear-ripened cheese.</title>
        <authorList>
            <consortium name="US DOE Joint Genome Institute (JGI-PGF)"/>
            <person name="Walter F."/>
            <person name="Albersmeier A."/>
            <person name="Kalinowski J."/>
            <person name="Ruckert C."/>
        </authorList>
    </citation>
    <scope>NUCLEOTIDE SEQUENCE</scope>
    <source>
        <strain evidence="4">JCM 19831</strain>
    </source>
</reference>
<dbReference type="CDD" id="cd18876">
    <property type="entry name" value="NUDIX_Hydrolase"/>
    <property type="match status" value="1"/>
</dbReference>
<dbReference type="InterPro" id="IPR015797">
    <property type="entry name" value="NUDIX_hydrolase-like_dom_sf"/>
</dbReference>
<evidence type="ECO:0000256" key="2">
    <source>
        <dbReference type="ARBA" id="ARBA00022801"/>
    </source>
</evidence>
<dbReference type="PROSITE" id="PS00893">
    <property type="entry name" value="NUDIX_BOX"/>
    <property type="match status" value="1"/>
</dbReference>
<comment type="caution">
    <text evidence="4">The sequence shown here is derived from an EMBL/GenBank/DDBJ whole genome shotgun (WGS) entry which is preliminary data.</text>
</comment>
<dbReference type="PROSITE" id="PS51462">
    <property type="entry name" value="NUDIX"/>
    <property type="match status" value="1"/>
</dbReference>
<keyword evidence="2 4" id="KW-0378">Hydrolase</keyword>
<dbReference type="Gene3D" id="3.90.79.10">
    <property type="entry name" value="Nucleoside Triphosphate Pyrophosphohydrolase"/>
    <property type="match status" value="1"/>
</dbReference>
<name>A0A917TBN3_9ACTN</name>
<comment type="cofactor">
    <cofactor evidence="1">
        <name>Mg(2+)</name>
        <dbReference type="ChEBI" id="CHEBI:18420"/>
    </cofactor>
</comment>
<reference evidence="4" key="2">
    <citation type="submission" date="2020-09" db="EMBL/GenBank/DDBJ databases">
        <authorList>
            <person name="Sun Q."/>
            <person name="Ohkuma M."/>
        </authorList>
    </citation>
    <scope>NUCLEOTIDE SEQUENCE</scope>
    <source>
        <strain evidence="4">JCM 19831</strain>
    </source>
</reference>
<gene>
    <name evidence="4" type="ORF">GCM10007977_017050</name>
</gene>
<dbReference type="AlphaFoldDB" id="A0A917TBN3"/>
<evidence type="ECO:0000256" key="1">
    <source>
        <dbReference type="ARBA" id="ARBA00001946"/>
    </source>
</evidence>
<evidence type="ECO:0000313" key="4">
    <source>
        <dbReference type="EMBL" id="GGM16393.1"/>
    </source>
</evidence>
<evidence type="ECO:0000259" key="3">
    <source>
        <dbReference type="PROSITE" id="PS51462"/>
    </source>
</evidence>
<dbReference type="Proteomes" id="UP000642070">
    <property type="component" value="Unassembled WGS sequence"/>
</dbReference>
<proteinExistence type="predicted"/>
<organism evidence="4 5">
    <name type="scientific">Dactylosporangium sucinum</name>
    <dbReference type="NCBI Taxonomy" id="1424081"/>
    <lineage>
        <taxon>Bacteria</taxon>
        <taxon>Bacillati</taxon>
        <taxon>Actinomycetota</taxon>
        <taxon>Actinomycetes</taxon>
        <taxon>Micromonosporales</taxon>
        <taxon>Micromonosporaceae</taxon>
        <taxon>Dactylosporangium</taxon>
    </lineage>
</organism>
<dbReference type="InterPro" id="IPR000086">
    <property type="entry name" value="NUDIX_hydrolase_dom"/>
</dbReference>
<dbReference type="EMBL" id="BMPI01000006">
    <property type="protein sequence ID" value="GGM16393.1"/>
    <property type="molecule type" value="Genomic_DNA"/>
</dbReference>
<dbReference type="InterPro" id="IPR020084">
    <property type="entry name" value="NUDIX_hydrolase_CS"/>
</dbReference>
<dbReference type="PANTHER" id="PTHR43046">
    <property type="entry name" value="GDP-MANNOSE MANNOSYL HYDROLASE"/>
    <property type="match status" value="1"/>
</dbReference>
<protein>
    <submittedName>
        <fullName evidence="4">NUDIX hydrolase</fullName>
    </submittedName>
</protein>
<evidence type="ECO:0000313" key="5">
    <source>
        <dbReference type="Proteomes" id="UP000642070"/>
    </source>
</evidence>
<dbReference type="SUPFAM" id="SSF55811">
    <property type="entry name" value="Nudix"/>
    <property type="match status" value="1"/>
</dbReference>
<feature type="domain" description="Nudix hydrolase" evidence="3">
    <location>
        <begin position="30"/>
        <end position="158"/>
    </location>
</feature>
<dbReference type="Pfam" id="PF00293">
    <property type="entry name" value="NUDIX"/>
    <property type="match status" value="1"/>
</dbReference>
<dbReference type="PANTHER" id="PTHR43046:SF14">
    <property type="entry name" value="MUTT_NUDIX FAMILY PROTEIN"/>
    <property type="match status" value="1"/>
</dbReference>
<sequence length="174" mass="19265">MEPEMFSDDFALEGEPEREFHPGIAGRMAHKTVASGALIRDPDGRILFVVPNYKPYLDLPGGIVETGEPPSLGCRREVREEVGLDLPIHRLLVVDWTPGRGPWSDQVQFVFDGGVIPAGTPLRPQDDELTGVRWEYLESADVRPSLRRRLELAMRAVETGATLHAEFGHLLSGA</sequence>
<accession>A0A917TBN3</accession>
<keyword evidence="5" id="KW-1185">Reference proteome</keyword>